<keyword evidence="3 8" id="KW-0136">Cellulose degradation</keyword>
<dbReference type="SUPFAM" id="SSF49785">
    <property type="entry name" value="Galactose-binding domain-like"/>
    <property type="match status" value="1"/>
</dbReference>
<comment type="similarity">
    <text evidence="1 7 8">Belongs to the glycosyl hydrolase 9 (cellulase E) family.</text>
</comment>
<accession>A0A8J7H2C8</accession>
<feature type="domain" description="Glycoside hydrolase family 9" evidence="10">
    <location>
        <begin position="318"/>
        <end position="751"/>
    </location>
</feature>
<evidence type="ECO:0000256" key="9">
    <source>
        <dbReference type="SAM" id="MobiDB-lite"/>
    </source>
</evidence>
<dbReference type="AlphaFoldDB" id="A0A8J7H2C8"/>
<evidence type="ECO:0000256" key="1">
    <source>
        <dbReference type="ARBA" id="ARBA00007072"/>
    </source>
</evidence>
<dbReference type="Proteomes" id="UP000623269">
    <property type="component" value="Unassembled WGS sequence"/>
</dbReference>
<feature type="domain" description="Cellulase Ig-like" evidence="11">
    <location>
        <begin position="226"/>
        <end position="305"/>
    </location>
</feature>
<dbReference type="InterPro" id="IPR033126">
    <property type="entry name" value="Glyco_hydro_9_Asp/Glu_AS"/>
</dbReference>
<dbReference type="EC" id="3.2.1.4" evidence="8"/>
<proteinExistence type="inferred from homology"/>
<evidence type="ECO:0000256" key="3">
    <source>
        <dbReference type="ARBA" id="ARBA00023001"/>
    </source>
</evidence>
<dbReference type="SUPFAM" id="SSF81296">
    <property type="entry name" value="E set domains"/>
    <property type="match status" value="1"/>
</dbReference>
<dbReference type="PROSITE" id="PS51257">
    <property type="entry name" value="PROKAR_LIPOPROTEIN"/>
    <property type="match status" value="1"/>
</dbReference>
<evidence type="ECO:0000256" key="5">
    <source>
        <dbReference type="ARBA" id="ARBA00023295"/>
    </source>
</evidence>
<keyword evidence="6 7" id="KW-0624">Polysaccharide degradation</keyword>
<evidence type="ECO:0000259" key="10">
    <source>
        <dbReference type="Pfam" id="PF00759"/>
    </source>
</evidence>
<dbReference type="GO" id="GO:0008810">
    <property type="term" value="F:cellulase activity"/>
    <property type="evidence" value="ECO:0007669"/>
    <property type="project" value="UniProtKB-EC"/>
</dbReference>
<dbReference type="Pfam" id="PF02927">
    <property type="entry name" value="CelD_N"/>
    <property type="match status" value="1"/>
</dbReference>
<dbReference type="Pfam" id="PF00759">
    <property type="entry name" value="Glyco_hydro_9"/>
    <property type="match status" value="1"/>
</dbReference>
<dbReference type="InterPro" id="IPR001701">
    <property type="entry name" value="Glyco_hydro_9"/>
</dbReference>
<dbReference type="GO" id="GO:0030245">
    <property type="term" value="P:cellulose catabolic process"/>
    <property type="evidence" value="ECO:0007669"/>
    <property type="project" value="UniProtKB-KW"/>
</dbReference>
<dbReference type="SUPFAM" id="SSF48208">
    <property type="entry name" value="Six-hairpin glycosidases"/>
    <property type="match status" value="1"/>
</dbReference>
<reference evidence="12" key="1">
    <citation type="submission" date="2020-12" db="EMBL/GenBank/DDBJ databases">
        <title>M. sibirica DSM 26468T genome.</title>
        <authorList>
            <person name="Thieme N."/>
            <person name="Rettenmaier R."/>
            <person name="Zverlov V."/>
            <person name="Liebl W."/>
        </authorList>
    </citation>
    <scope>NUCLEOTIDE SEQUENCE</scope>
    <source>
        <strain evidence="12">DSM 26468</strain>
    </source>
</reference>
<keyword evidence="4 7" id="KW-0119">Carbohydrate metabolism</keyword>
<feature type="active site" evidence="7">
    <location>
        <position position="729"/>
    </location>
</feature>
<feature type="active site" evidence="7">
    <location>
        <position position="738"/>
    </location>
</feature>
<dbReference type="Gene3D" id="2.60.40.10">
    <property type="entry name" value="Immunoglobulins"/>
    <property type="match status" value="1"/>
</dbReference>
<gene>
    <name evidence="12" type="ORF">I5677_08320</name>
</gene>
<evidence type="ECO:0000313" key="12">
    <source>
        <dbReference type="EMBL" id="MBH1940892.1"/>
    </source>
</evidence>
<dbReference type="InterPro" id="IPR008979">
    <property type="entry name" value="Galactose-bd-like_sf"/>
</dbReference>
<dbReference type="InterPro" id="IPR008928">
    <property type="entry name" value="6-hairpin_glycosidase_sf"/>
</dbReference>
<dbReference type="CDD" id="cd02850">
    <property type="entry name" value="E_set_Cellulase_N"/>
    <property type="match status" value="1"/>
</dbReference>
<feature type="chain" id="PRO_5035342655" description="Endoglucanase" evidence="8">
    <location>
        <begin position="24"/>
        <end position="758"/>
    </location>
</feature>
<dbReference type="Gene3D" id="1.50.10.10">
    <property type="match status" value="1"/>
</dbReference>
<keyword evidence="13" id="KW-1185">Reference proteome</keyword>
<feature type="region of interest" description="Disordered" evidence="9">
    <location>
        <begin position="28"/>
        <end position="68"/>
    </location>
</feature>
<dbReference type="InterPro" id="IPR004197">
    <property type="entry name" value="Cellulase_Ig-like"/>
</dbReference>
<keyword evidence="8" id="KW-0732">Signal</keyword>
<dbReference type="InterPro" id="IPR014756">
    <property type="entry name" value="Ig_E-set"/>
</dbReference>
<dbReference type="PROSITE" id="PS00698">
    <property type="entry name" value="GH9_3"/>
    <property type="match status" value="1"/>
</dbReference>
<evidence type="ECO:0000313" key="13">
    <source>
        <dbReference type="Proteomes" id="UP000623269"/>
    </source>
</evidence>
<evidence type="ECO:0000256" key="4">
    <source>
        <dbReference type="ARBA" id="ARBA00023277"/>
    </source>
</evidence>
<comment type="caution">
    <text evidence="12">The sequence shown here is derived from an EMBL/GenBank/DDBJ whole genome shotgun (WGS) entry which is preliminary data.</text>
</comment>
<protein>
    <recommendedName>
        <fullName evidence="8">Endoglucanase</fullName>
        <ecNumber evidence="8">3.2.1.4</ecNumber>
    </recommendedName>
</protein>
<dbReference type="InterPro" id="IPR013783">
    <property type="entry name" value="Ig-like_fold"/>
</dbReference>
<keyword evidence="2 7" id="KW-0378">Hydrolase</keyword>
<dbReference type="Gene3D" id="2.60.120.260">
    <property type="entry name" value="Galactose-binding domain-like"/>
    <property type="match status" value="1"/>
</dbReference>
<organism evidence="12 13">
    <name type="scientific">Mobilitalea sibirica</name>
    <dbReference type="NCBI Taxonomy" id="1462919"/>
    <lineage>
        <taxon>Bacteria</taxon>
        <taxon>Bacillati</taxon>
        <taxon>Bacillota</taxon>
        <taxon>Clostridia</taxon>
        <taxon>Lachnospirales</taxon>
        <taxon>Lachnospiraceae</taxon>
        <taxon>Mobilitalea</taxon>
    </lineage>
</organism>
<evidence type="ECO:0000256" key="8">
    <source>
        <dbReference type="RuleBase" id="RU361166"/>
    </source>
</evidence>
<dbReference type="InterPro" id="IPR012341">
    <property type="entry name" value="6hp_glycosidase-like_sf"/>
</dbReference>
<comment type="catalytic activity">
    <reaction evidence="8">
        <text>Endohydrolysis of (1-&gt;4)-beta-D-glucosidic linkages in cellulose, lichenin and cereal beta-D-glucans.</text>
        <dbReference type="EC" id="3.2.1.4"/>
    </reaction>
</comment>
<evidence type="ECO:0000259" key="11">
    <source>
        <dbReference type="Pfam" id="PF02927"/>
    </source>
</evidence>
<feature type="compositionally biased region" description="Acidic residues" evidence="9">
    <location>
        <begin position="36"/>
        <end position="60"/>
    </location>
</feature>
<dbReference type="EMBL" id="JAEAGR010000007">
    <property type="protein sequence ID" value="MBH1940892.1"/>
    <property type="molecule type" value="Genomic_DNA"/>
</dbReference>
<evidence type="ECO:0000256" key="6">
    <source>
        <dbReference type="ARBA" id="ARBA00023326"/>
    </source>
</evidence>
<keyword evidence="5 7" id="KW-0326">Glycosidase</keyword>
<feature type="signal peptide" evidence="8">
    <location>
        <begin position="1"/>
        <end position="23"/>
    </location>
</feature>
<sequence length="758" mass="83432">MKRLLKLLLVGGLILLLAACSKGETEKIPEVSVEGEGMEDVLNEEDPPSDEEPVSSEENTDNLIPGGYFSELSPKWGLYEESGGSGSISVNTDGQLEVTIDNTGRVNYAVQIYCDGFELLQNAVYEIAFDIRSTIDRTLEWRIQLNGGDYHAYTSQENVAISTEMQHIVSTFTMEEASDPAPRFCINLGFQESDGELAAHTVYVDNVELFLLDASNAVASSKGDIGPSININQVGYRTNDTKIAIFRDSSLDTSFDVVDVATGNVVFTGDVVGSIETESAGETVAHGDFTSITKPGTYKITAANSGESYEFVIADNIYDDVFADTVKMLYLQRCGIELTEEHADTFAHAACHVQKATIYGTTETKDVSGGWHDAGDYGRYVVPGAKAVADLLLAYEDYNEVFNDSVGIPESGNGIPDVLDEARYELEWMFKMQDDQSGGVYHKVTGLKFAGTVMPEEVTDDLYIMPISNCATGDYAAVMAMAARVYKQYDEAFAKECLTAAIKALNYLENNLEDGGFVNPSDVTTGEYPDTEDIDEYFWALSELYKTTGDTSYEEKLSLLDLNSLENGLGWQTVDLYGYYAYLTADKQNPELSNRFMEKFKSYLVTIEKNIEEDGYYSSMGKVYPWGSNMTLANNGEVLLMANKILEDNDSYYELAKKQLDYLLGANSTSYCFVTGYGTLTPENTHHRPSQSLGITMVGMLVGGANSNLEDPYAQNVLDGKPAAKCYVDNEQSYSCNEVTVYWNSPLVYLMAGLNAKE</sequence>
<evidence type="ECO:0000256" key="7">
    <source>
        <dbReference type="PROSITE-ProRule" id="PRU10060"/>
    </source>
</evidence>
<dbReference type="RefSeq" id="WP_197661117.1">
    <property type="nucleotide sequence ID" value="NZ_JAEAGR010000007.1"/>
</dbReference>
<name>A0A8J7H2C8_9FIRM</name>
<evidence type="ECO:0000256" key="2">
    <source>
        <dbReference type="ARBA" id="ARBA00022801"/>
    </source>
</evidence>
<dbReference type="PANTHER" id="PTHR22298">
    <property type="entry name" value="ENDO-1,4-BETA-GLUCANASE"/>
    <property type="match status" value="1"/>
</dbReference>